<feature type="region of interest" description="Disordered" evidence="9">
    <location>
        <begin position="1506"/>
        <end position="1548"/>
    </location>
</feature>
<evidence type="ECO:0000256" key="8">
    <source>
        <dbReference type="ARBA" id="ARBA00030116"/>
    </source>
</evidence>
<dbReference type="GO" id="GO:0048477">
    <property type="term" value="P:oogenesis"/>
    <property type="evidence" value="ECO:0007669"/>
    <property type="project" value="UniProtKB-KW"/>
</dbReference>
<evidence type="ECO:0000313" key="11">
    <source>
        <dbReference type="EMBL" id="OXU23163.1"/>
    </source>
</evidence>
<comment type="caution">
    <text evidence="11">The sequence shown here is derived from an EMBL/GenBank/DDBJ whole genome shotgun (WGS) entry which is preliminary data.</text>
</comment>
<dbReference type="SUPFAM" id="SSF54928">
    <property type="entry name" value="RNA-binding domain, RBD"/>
    <property type="match status" value="2"/>
</dbReference>
<keyword evidence="4" id="KW-0694">RNA-binding</keyword>
<dbReference type="OrthoDB" id="549353at2759"/>
<keyword evidence="6" id="KW-0576">Peroxisome</keyword>
<dbReference type="GO" id="GO:0005777">
    <property type="term" value="C:peroxisome"/>
    <property type="evidence" value="ECO:0007669"/>
    <property type="project" value="UniProtKB-SubCell"/>
</dbReference>
<evidence type="ECO:0000256" key="6">
    <source>
        <dbReference type="ARBA" id="ARBA00023140"/>
    </source>
</evidence>
<dbReference type="Proteomes" id="UP000215335">
    <property type="component" value="Unassembled WGS sequence"/>
</dbReference>
<evidence type="ECO:0000256" key="4">
    <source>
        <dbReference type="ARBA" id="ARBA00022884"/>
    </source>
</evidence>
<keyword evidence="3" id="KW-0677">Repeat</keyword>
<feature type="domain" description="HTH OST-type" evidence="10">
    <location>
        <begin position="849"/>
        <end position="920"/>
    </location>
</feature>
<dbReference type="InterPro" id="IPR045602">
    <property type="entry name" value="MARF1_LOTUS"/>
</dbReference>
<dbReference type="InterPro" id="IPR021139">
    <property type="entry name" value="NYN"/>
</dbReference>
<feature type="compositionally biased region" description="Polar residues" evidence="9">
    <location>
        <begin position="577"/>
        <end position="598"/>
    </location>
</feature>
<dbReference type="InterPro" id="IPR041966">
    <property type="entry name" value="LOTUS-like"/>
</dbReference>
<feature type="compositionally biased region" description="Basic and acidic residues" evidence="9">
    <location>
        <begin position="507"/>
        <end position="519"/>
    </location>
</feature>
<dbReference type="Gene3D" id="3.30.70.330">
    <property type="match status" value="2"/>
</dbReference>
<dbReference type="InterPro" id="IPR024768">
    <property type="entry name" value="Marf1"/>
</dbReference>
<sequence>MDDLGERLLELLQNNGDGGNSEDQQQQQHQQQGTIEISEKTTTTFFESIDDETSLVAATTSALQALGRNFADDLPRLLYQEDPTVVAAAAAAAAVKFRSNYLPPIGVFWDIENCQRGRVEVSLMSWDSDTCMHLNFDENLRCVHTARFLEVLLQSLCHAGVFVIYNEQNSQLGVPKGRSAMAVTRVIRDKFFNGYKEAEFIVVCDVQKENKQIVQELNDAQVDLIHVSATCKNAADEKLRQSIRRFADTHGSPAAIILISGDINFAGDLSDLRHRKKIHVILLHKENTSEALILCADEHYDFTKLLQPLPSRTPLKVSESYDLLVCNLPDDKDVVGIKRRLKQLSNNCGGRVVQVRSNAAVVRFCSKESADRAQKRMHGEYVFDSKISVKNLKEKESCPPKNRGNSGARESTASESEAVNEPANEMYGVASAIAGARSLPGTPHYPTSSPVVGNFYNWNGSYCVPQGCAMPAPIFVRPYPPNEVNRHTRSQSPQVWQISGSQQQSHRHWDERCKGREYAASETPNFRSGKAGQSHNRNNPFPQQPPDWNPPRPPWPVSNNHNGSVYNQSHKRRSPSPLYTSQNQEASHWNGLNHNTSSKRSDRTPSPYDLNSTVPGNAQRMDRISPYRQSDAESEEIENFFNPINNQNSNGVVSRAYTPIELQVTNLDQNIDLKDMKRIISSVFMEHVMSDGNPIAVVKVPSLPEAQYAISQLHRRKIGYKRIRISYGHTGGPNPQIIRSQIVMLLQEVPGHKLPLFKFREMYESRFLISISISELHKMKDVCVISDDPSGRMVSLNPDHRNTPSPCLNTTMDGQNLELPYCTIHAQKPWTDKGWAEQEMASLPDIKISLKLLTERVHKLLTSHSGSLPLPSFPSCYEAEFNESLQVDESGVPLEHLVSCIPTVELKQGIGSVKHITWSSNKNHDESHDGTFSAISTDNKCVSPPLANQLALFSRELVDLLKTAPRCQLSFNRFIPVYHHHFGRQCRVADYGFTKLIDLLEALDNTVQVMGEGNKRVVTLSHRAQVRRFTSDLLRVLKALASKQVTLSEFPSVYARVIGKPWDVTDYGVCELDDILGEVSENTVMVTSIDNGSDRLIAIPKREQTVLEIERTRKFATEVIELLKHAPQQRMLFNKFVPSYHHHFGHQCRVSNYGFTKLIELFEAIPDIVKIEEVEGGERRISLTEKEGVRVLGEQITKLIGRFGNSNGQLMVSNVAQTFLQEFGYALRPELFSCNSMLQLMEKLEGIVNIVNTRNGIAVVSVDKSQVQHLGLECRRILMDAPNYCLPLSNFQQFYEQLYHKKCAIEKYADSLDTYISIFIINNETYVKLTPLQEFACNVQRVLVQHNGKFEAAYLKVIGTACRAAQYGYPSLYTLLRALPCTVTLKDVRHRRKVVQLNKKLAAIGLLPSSYVISASPNQDTDSSNDSIETDFMSSLSANQVNNSSMSNDLCKWDSTSKQFSRNDESTGWDKKLSHWGTSGTDNPQKWLALENKSNESGFFESLEKVANTFPPPPPKPDSPEEQSKDKSWRSSIWSTPPNSKQDFNQEPNYVNVELPPFTLSPLKKMNNYDSSNLVSPAKYLLPACPNPLEPRVSPYFGNTRNPVVAPHPSKLPLPSLSFTPKKSTAIQQDEGCQSSAADLSLSPVTSKHDANADNEGIDRINDTTPTYYGKCRLAAQFNQLPFDS</sequence>
<evidence type="ECO:0000256" key="1">
    <source>
        <dbReference type="ARBA" id="ARBA00004275"/>
    </source>
</evidence>
<dbReference type="Gene3D" id="3.30.420.610">
    <property type="entry name" value="LOTUS domain-like"/>
    <property type="match status" value="2"/>
</dbReference>
<evidence type="ECO:0000256" key="5">
    <source>
        <dbReference type="ARBA" id="ARBA00022943"/>
    </source>
</evidence>
<feature type="compositionally biased region" description="Basic and acidic residues" evidence="9">
    <location>
        <begin position="1461"/>
        <end position="1473"/>
    </location>
</feature>
<keyword evidence="5" id="KW-0896">Oogenesis</keyword>
<dbReference type="PROSITE" id="PS51644">
    <property type="entry name" value="HTH_OST"/>
    <property type="match status" value="5"/>
</dbReference>
<feature type="compositionally biased region" description="Polar residues" evidence="9">
    <location>
        <begin position="403"/>
        <end position="417"/>
    </location>
</feature>
<feature type="region of interest" description="Disordered" evidence="9">
    <location>
        <begin position="13"/>
        <end position="34"/>
    </location>
</feature>
<keyword evidence="5" id="KW-0221">Differentiation</keyword>
<dbReference type="PANTHER" id="PTHR14379:SF3">
    <property type="entry name" value="MEIOSIS REGULATOR AND MRNA STABILITY FACTOR 1"/>
    <property type="match status" value="1"/>
</dbReference>
<dbReference type="Pfam" id="PF11608">
    <property type="entry name" value="RRM_MARF1"/>
    <property type="match status" value="1"/>
</dbReference>
<feature type="region of interest" description="Disordered" evidence="9">
    <location>
        <begin position="484"/>
        <end position="634"/>
    </location>
</feature>
<gene>
    <name evidence="11" type="ORF">TSAR_016966</name>
</gene>
<evidence type="ECO:0000256" key="2">
    <source>
        <dbReference type="ARBA" id="ARBA00022152"/>
    </source>
</evidence>
<dbReference type="GO" id="GO:1905762">
    <property type="term" value="F:CCR4-NOT complex binding"/>
    <property type="evidence" value="ECO:0007669"/>
    <property type="project" value="TreeGrafter"/>
</dbReference>
<accession>A0A232EXW1</accession>
<dbReference type="Pfam" id="PF12872">
    <property type="entry name" value="OST-HTH"/>
    <property type="match status" value="5"/>
</dbReference>
<dbReference type="InterPro" id="IPR035979">
    <property type="entry name" value="RBD_domain_sf"/>
</dbReference>
<dbReference type="Gene3D" id="3.40.50.1010">
    <property type="entry name" value="5'-nuclease"/>
    <property type="match status" value="1"/>
</dbReference>
<dbReference type="GO" id="GO:0051321">
    <property type="term" value="P:meiotic cell cycle"/>
    <property type="evidence" value="ECO:0007669"/>
    <property type="project" value="UniProtKB-KW"/>
</dbReference>
<feature type="compositionally biased region" description="Polar residues" evidence="9">
    <location>
        <begin position="1530"/>
        <end position="1548"/>
    </location>
</feature>
<dbReference type="STRING" id="543379.A0A232EXW1"/>
<feature type="domain" description="HTH OST-type" evidence="10">
    <location>
        <begin position="1111"/>
        <end position="1185"/>
    </location>
</feature>
<protein>
    <recommendedName>
        <fullName evidence="2">Meiosis regulator and mRNA stability factor 1</fullName>
    </recommendedName>
    <alternativeName>
        <fullName evidence="8">Limkain-b1</fullName>
    </alternativeName>
</protein>
<evidence type="ECO:0000256" key="7">
    <source>
        <dbReference type="ARBA" id="ARBA00023254"/>
    </source>
</evidence>
<dbReference type="Pfam" id="PF01936">
    <property type="entry name" value="NYN"/>
    <property type="match status" value="1"/>
</dbReference>
<dbReference type="GO" id="GO:0003723">
    <property type="term" value="F:RNA binding"/>
    <property type="evidence" value="ECO:0007669"/>
    <property type="project" value="UniProtKB-KW"/>
</dbReference>
<dbReference type="InterPro" id="IPR012677">
    <property type="entry name" value="Nucleotide-bd_a/b_plait_sf"/>
</dbReference>
<feature type="domain" description="HTH OST-type" evidence="10">
    <location>
        <begin position="949"/>
        <end position="1023"/>
    </location>
</feature>
<feature type="compositionally biased region" description="Pro residues" evidence="9">
    <location>
        <begin position="542"/>
        <end position="556"/>
    </location>
</feature>
<feature type="region of interest" description="Disordered" evidence="9">
    <location>
        <begin position="393"/>
        <end position="422"/>
    </location>
</feature>
<dbReference type="CDD" id="cd10910">
    <property type="entry name" value="PIN_limkain_b1_N_like"/>
    <property type="match status" value="1"/>
</dbReference>
<feature type="compositionally biased region" description="Basic and acidic residues" evidence="9">
    <location>
        <begin position="1518"/>
        <end position="1529"/>
    </location>
</feature>
<feature type="domain" description="HTH OST-type" evidence="10">
    <location>
        <begin position="1188"/>
        <end position="1264"/>
    </location>
</feature>
<feature type="domain" description="HTH OST-type" evidence="10">
    <location>
        <begin position="1025"/>
        <end position="1101"/>
    </location>
</feature>
<dbReference type="InterPro" id="IPR000504">
    <property type="entry name" value="RRM_dom"/>
</dbReference>
<evidence type="ECO:0000259" key="10">
    <source>
        <dbReference type="PROSITE" id="PS51644"/>
    </source>
</evidence>
<comment type="subcellular location">
    <subcellularLocation>
        <location evidence="1">Peroxisome</location>
    </subcellularLocation>
</comment>
<dbReference type="EMBL" id="NNAY01001707">
    <property type="protein sequence ID" value="OXU23163.1"/>
    <property type="molecule type" value="Genomic_DNA"/>
</dbReference>
<keyword evidence="12" id="KW-1185">Reference proteome</keyword>
<dbReference type="InterPro" id="IPR025605">
    <property type="entry name" value="OST-HTH/LOTUS_dom"/>
</dbReference>
<organism evidence="11 12">
    <name type="scientific">Trichomalopsis sarcophagae</name>
    <dbReference type="NCBI Taxonomy" id="543379"/>
    <lineage>
        <taxon>Eukaryota</taxon>
        <taxon>Metazoa</taxon>
        <taxon>Ecdysozoa</taxon>
        <taxon>Arthropoda</taxon>
        <taxon>Hexapoda</taxon>
        <taxon>Insecta</taxon>
        <taxon>Pterygota</taxon>
        <taxon>Neoptera</taxon>
        <taxon>Endopterygota</taxon>
        <taxon>Hymenoptera</taxon>
        <taxon>Apocrita</taxon>
        <taxon>Proctotrupomorpha</taxon>
        <taxon>Chalcidoidea</taxon>
        <taxon>Pteromalidae</taxon>
        <taxon>Pteromalinae</taxon>
        <taxon>Trichomalopsis</taxon>
    </lineage>
</organism>
<name>A0A232EXW1_9HYME</name>
<dbReference type="GO" id="GO:0010468">
    <property type="term" value="P:regulation of gene expression"/>
    <property type="evidence" value="ECO:0007669"/>
    <property type="project" value="InterPro"/>
</dbReference>
<dbReference type="InterPro" id="IPR034189">
    <property type="entry name" value="MARF1_RRM1"/>
</dbReference>
<reference evidence="11 12" key="1">
    <citation type="journal article" date="2017" name="Curr. Biol.">
        <title>The Evolution of Venom by Co-option of Single-Copy Genes.</title>
        <authorList>
            <person name="Martinson E.O."/>
            <person name="Mrinalini"/>
            <person name="Kelkar Y.D."/>
            <person name="Chang C.H."/>
            <person name="Werren J.H."/>
        </authorList>
    </citation>
    <scope>NUCLEOTIDE SEQUENCE [LARGE SCALE GENOMIC DNA]</scope>
    <source>
        <strain evidence="11 12">Alberta</strain>
        <tissue evidence="11">Whole body</tissue>
    </source>
</reference>
<evidence type="ECO:0000256" key="3">
    <source>
        <dbReference type="ARBA" id="ARBA00022737"/>
    </source>
</evidence>
<dbReference type="GO" id="GO:0004540">
    <property type="term" value="F:RNA nuclease activity"/>
    <property type="evidence" value="ECO:0007669"/>
    <property type="project" value="InterPro"/>
</dbReference>
<dbReference type="PANTHER" id="PTHR14379">
    <property type="entry name" value="LIMKAIN B LKAP"/>
    <property type="match status" value="1"/>
</dbReference>
<proteinExistence type="predicted"/>
<dbReference type="SMART" id="SM00360">
    <property type="entry name" value="RRM"/>
    <property type="match status" value="2"/>
</dbReference>
<dbReference type="Pfam" id="PF19687">
    <property type="entry name" value="MARF1_LOTUS"/>
    <property type="match status" value="1"/>
</dbReference>
<feature type="compositionally biased region" description="Polar residues" evidence="9">
    <location>
        <begin position="490"/>
        <end position="504"/>
    </location>
</feature>
<evidence type="ECO:0000256" key="9">
    <source>
        <dbReference type="SAM" id="MobiDB-lite"/>
    </source>
</evidence>
<keyword evidence="7" id="KW-0469">Meiosis</keyword>
<evidence type="ECO:0000313" key="12">
    <source>
        <dbReference type="Proteomes" id="UP000215335"/>
    </source>
</evidence>
<feature type="compositionally biased region" description="Polar residues" evidence="9">
    <location>
        <begin position="522"/>
        <end position="537"/>
    </location>
</feature>
<feature type="region of interest" description="Disordered" evidence="9">
    <location>
        <begin position="1460"/>
        <end position="1484"/>
    </location>
</feature>